<evidence type="ECO:0000256" key="3">
    <source>
        <dbReference type="ARBA" id="ARBA00022723"/>
    </source>
</evidence>
<comment type="similarity">
    <text evidence="6">Belongs to the PINc/VapC protein family.</text>
</comment>
<feature type="domain" description="PIN" evidence="7">
    <location>
        <begin position="4"/>
        <end position="119"/>
    </location>
</feature>
<dbReference type="Proteomes" id="UP000431092">
    <property type="component" value="Unassembled WGS sequence"/>
</dbReference>
<dbReference type="SUPFAM" id="SSF88723">
    <property type="entry name" value="PIN domain-like"/>
    <property type="match status" value="1"/>
</dbReference>
<protein>
    <recommendedName>
        <fullName evidence="6">Ribonuclease VapC</fullName>
        <shortName evidence="6">RNase VapC</shortName>
        <ecNumber evidence="6">3.1.-.-</ecNumber>
    </recommendedName>
    <alternativeName>
        <fullName evidence="6">Toxin VapC</fullName>
    </alternativeName>
</protein>
<comment type="cofactor">
    <cofactor evidence="6">
        <name>Mg(2+)</name>
        <dbReference type="ChEBI" id="CHEBI:18420"/>
    </cofactor>
</comment>
<dbReference type="GO" id="GO:0016787">
    <property type="term" value="F:hydrolase activity"/>
    <property type="evidence" value="ECO:0007669"/>
    <property type="project" value="UniProtKB-KW"/>
</dbReference>
<keyword evidence="4 6" id="KW-0378">Hydrolase</keyword>
<feature type="binding site" evidence="6">
    <location>
        <position position="100"/>
    </location>
    <ligand>
        <name>Mg(2+)</name>
        <dbReference type="ChEBI" id="CHEBI:18420"/>
    </ligand>
</feature>
<dbReference type="GO" id="GO:0000287">
    <property type="term" value="F:magnesium ion binding"/>
    <property type="evidence" value="ECO:0007669"/>
    <property type="project" value="UniProtKB-UniRule"/>
</dbReference>
<dbReference type="InterPro" id="IPR002716">
    <property type="entry name" value="PIN_dom"/>
</dbReference>
<evidence type="ECO:0000256" key="1">
    <source>
        <dbReference type="ARBA" id="ARBA00022649"/>
    </source>
</evidence>
<dbReference type="EMBL" id="WLVL01000039">
    <property type="protein sequence ID" value="MTB72506.1"/>
    <property type="molecule type" value="Genomic_DNA"/>
</dbReference>
<comment type="function">
    <text evidence="6">Toxic component of a toxin-antitoxin (TA) system. An RNase.</text>
</comment>
<keyword evidence="9" id="KW-1185">Reference proteome</keyword>
<dbReference type="CDD" id="cd18692">
    <property type="entry name" value="PIN_VapC-like"/>
    <property type="match status" value="1"/>
</dbReference>
<accession>A0A6I3IZS4</accession>
<dbReference type="RefSeq" id="WP_154593781.1">
    <property type="nucleotide sequence ID" value="NZ_WLVL01000039.1"/>
</dbReference>
<evidence type="ECO:0000259" key="7">
    <source>
        <dbReference type="Pfam" id="PF01850"/>
    </source>
</evidence>
<sequence>MPEIFLDTNVLAYLYDDGEPSKQIAAGRLLQRPGHRFTVSTQVLLELHSVLTRKFRPPVGLDDAQVVVARLAQLPCVTTDADLVVRAATTARDHQLSIWDAMVVEAAAEAGCTELWTEDLATGSTLRGVTIVDPFVSR</sequence>
<name>A0A6I3IZS4_9MICO</name>
<dbReference type="Pfam" id="PF01850">
    <property type="entry name" value="PIN"/>
    <property type="match status" value="1"/>
</dbReference>
<dbReference type="Gene3D" id="3.40.50.1010">
    <property type="entry name" value="5'-nuclease"/>
    <property type="match status" value="1"/>
</dbReference>
<feature type="binding site" evidence="6">
    <location>
        <position position="7"/>
    </location>
    <ligand>
        <name>Mg(2+)</name>
        <dbReference type="ChEBI" id="CHEBI:18420"/>
    </ligand>
</feature>
<gene>
    <name evidence="6" type="primary">vapC</name>
    <name evidence="8" type="ORF">GGG17_11115</name>
</gene>
<dbReference type="InterPro" id="IPR022907">
    <property type="entry name" value="VapC_family"/>
</dbReference>
<keyword evidence="3 6" id="KW-0479">Metal-binding</keyword>
<proteinExistence type="inferred from homology"/>
<comment type="caution">
    <text evidence="8">The sequence shown here is derived from an EMBL/GenBank/DDBJ whole genome shotgun (WGS) entry which is preliminary data.</text>
</comment>
<organism evidence="8 9">
    <name type="scientific">Arsenicicoccus cauae</name>
    <dbReference type="NCBI Taxonomy" id="2663847"/>
    <lineage>
        <taxon>Bacteria</taxon>
        <taxon>Bacillati</taxon>
        <taxon>Actinomycetota</taxon>
        <taxon>Actinomycetes</taxon>
        <taxon>Micrococcales</taxon>
        <taxon>Intrasporangiaceae</taxon>
        <taxon>Arsenicicoccus</taxon>
    </lineage>
</organism>
<evidence type="ECO:0000256" key="6">
    <source>
        <dbReference type="HAMAP-Rule" id="MF_00265"/>
    </source>
</evidence>
<reference evidence="8 9" key="1">
    <citation type="submission" date="2019-11" db="EMBL/GenBank/DDBJ databases">
        <title>Whole genome sequencing identifies a novel species of the genus Arsenicicoccus isolated from human blood.</title>
        <authorList>
            <person name="Jeong J.H."/>
            <person name="Kweon O.J."/>
            <person name="Kim H.R."/>
            <person name="Kim T.-H."/>
            <person name="Ha S.-M."/>
            <person name="Lee M.-K."/>
        </authorList>
    </citation>
    <scope>NUCLEOTIDE SEQUENCE [LARGE SCALE GENOMIC DNA]</scope>
    <source>
        <strain evidence="8 9">MKL-02</strain>
    </source>
</reference>
<evidence type="ECO:0000313" key="8">
    <source>
        <dbReference type="EMBL" id="MTB72506.1"/>
    </source>
</evidence>
<keyword evidence="5 6" id="KW-0460">Magnesium</keyword>
<dbReference type="AlphaFoldDB" id="A0A6I3IZS4"/>
<evidence type="ECO:0000313" key="9">
    <source>
        <dbReference type="Proteomes" id="UP000431092"/>
    </source>
</evidence>
<evidence type="ECO:0000256" key="5">
    <source>
        <dbReference type="ARBA" id="ARBA00022842"/>
    </source>
</evidence>
<keyword evidence="2 6" id="KW-0540">Nuclease</keyword>
<keyword evidence="6" id="KW-0800">Toxin</keyword>
<dbReference type="GO" id="GO:0004540">
    <property type="term" value="F:RNA nuclease activity"/>
    <property type="evidence" value="ECO:0007669"/>
    <property type="project" value="InterPro"/>
</dbReference>
<dbReference type="EC" id="3.1.-.-" evidence="6"/>
<dbReference type="HAMAP" id="MF_00265">
    <property type="entry name" value="VapC_Nob1"/>
    <property type="match status" value="1"/>
</dbReference>
<evidence type="ECO:0000256" key="4">
    <source>
        <dbReference type="ARBA" id="ARBA00022801"/>
    </source>
</evidence>
<evidence type="ECO:0000256" key="2">
    <source>
        <dbReference type="ARBA" id="ARBA00022722"/>
    </source>
</evidence>
<keyword evidence="1 6" id="KW-1277">Toxin-antitoxin system</keyword>
<dbReference type="GO" id="GO:0090729">
    <property type="term" value="F:toxin activity"/>
    <property type="evidence" value="ECO:0007669"/>
    <property type="project" value="UniProtKB-KW"/>
</dbReference>
<dbReference type="InterPro" id="IPR029060">
    <property type="entry name" value="PIN-like_dom_sf"/>
</dbReference>